<feature type="compositionally biased region" description="Basic and acidic residues" evidence="1">
    <location>
        <begin position="47"/>
        <end position="59"/>
    </location>
</feature>
<feature type="region of interest" description="Disordered" evidence="1">
    <location>
        <begin position="104"/>
        <end position="140"/>
    </location>
</feature>
<name>A4S6J3_OSTLU</name>
<dbReference type="RefSeq" id="XP_001420954.1">
    <property type="nucleotide sequence ID" value="XM_001420917.1"/>
</dbReference>
<protein>
    <submittedName>
        <fullName evidence="2">Uncharacterized protein</fullName>
    </submittedName>
</protein>
<proteinExistence type="predicted"/>
<dbReference type="OrthoDB" id="498677at2759"/>
<sequence>MSSAKVQFMITNAMRAILVDDLDYLDAEVDVMRPEIAAQLIETRTKRPFGDRPMPEAWKRGGNMPQRRGGGALSNNLVKLFLAGVCCLGAAVMSGRVSVGTLLGGAPLGRKPLKKLSSEMKSTKKRKSSSKKRRKKTAAA</sequence>
<dbReference type="Proteomes" id="UP000001568">
    <property type="component" value="Chromosome 13"/>
</dbReference>
<dbReference type="Gramene" id="ABP01299">
    <property type="protein sequence ID" value="ABP01299"/>
    <property type="gene ID" value="OSTLU_94169"/>
</dbReference>
<gene>
    <name evidence="2" type="ORF">OSTLU_93610</name>
    <name evidence="3" type="ORF">OSTLU_94169</name>
</gene>
<feature type="compositionally biased region" description="Basic residues" evidence="1">
    <location>
        <begin position="123"/>
        <end position="140"/>
    </location>
</feature>
<feature type="region of interest" description="Disordered" evidence="1">
    <location>
        <begin position="47"/>
        <end position="66"/>
    </location>
</feature>
<dbReference type="KEGG" id="olu:OSTLU_93610"/>
<reference evidence="2 4" key="1">
    <citation type="journal article" date="2007" name="Proc. Natl. Acad. Sci. U.S.A.">
        <title>The tiny eukaryote Ostreococcus provides genomic insights into the paradox of plankton speciation.</title>
        <authorList>
            <person name="Palenik B."/>
            <person name="Grimwood J."/>
            <person name="Aerts A."/>
            <person name="Rouze P."/>
            <person name="Salamov A."/>
            <person name="Putnam N."/>
            <person name="Dupont C."/>
            <person name="Jorgensen R."/>
            <person name="Derelle E."/>
            <person name="Rombauts S."/>
            <person name="Zhou K."/>
            <person name="Otillar R."/>
            <person name="Merchant S.S."/>
            <person name="Podell S."/>
            <person name="Gaasterland T."/>
            <person name="Napoli C."/>
            <person name="Gendler K."/>
            <person name="Manuell A."/>
            <person name="Tai V."/>
            <person name="Vallon O."/>
            <person name="Piganeau G."/>
            <person name="Jancek S."/>
            <person name="Heijde M."/>
            <person name="Jabbari K."/>
            <person name="Bowler C."/>
            <person name="Lohr M."/>
            <person name="Robbens S."/>
            <person name="Werner G."/>
            <person name="Dubchak I."/>
            <person name="Pazour G.J."/>
            <person name="Ren Q."/>
            <person name="Paulsen I."/>
            <person name="Delwiche C."/>
            <person name="Schmutz J."/>
            <person name="Rokhsar D."/>
            <person name="Van de Peer Y."/>
            <person name="Moreau H."/>
            <person name="Grigoriev I.V."/>
        </authorList>
    </citation>
    <scope>NUCLEOTIDE SEQUENCE [LARGE SCALE GENOMIC DNA]</scope>
    <source>
        <strain evidence="2 4">CCE9901</strain>
    </source>
</reference>
<dbReference type="KEGG" id="olu:OSTLU_94169"/>
<dbReference type="HOGENOM" id="CLU_1838495_0_0_1"/>
<dbReference type="GeneID" id="5006910"/>
<organism evidence="2 4">
    <name type="scientific">Ostreococcus lucimarinus (strain CCE9901)</name>
    <dbReference type="NCBI Taxonomy" id="436017"/>
    <lineage>
        <taxon>Eukaryota</taxon>
        <taxon>Viridiplantae</taxon>
        <taxon>Chlorophyta</taxon>
        <taxon>Mamiellophyceae</taxon>
        <taxon>Mamiellales</taxon>
        <taxon>Bathycoccaceae</taxon>
        <taxon>Ostreococcus</taxon>
    </lineage>
</organism>
<dbReference type="OMA" id="KFMITSA"/>
<evidence type="ECO:0000256" key="1">
    <source>
        <dbReference type="SAM" id="MobiDB-lite"/>
    </source>
</evidence>
<accession>A4S6J3</accession>
<evidence type="ECO:0000313" key="4">
    <source>
        <dbReference type="Proteomes" id="UP000001568"/>
    </source>
</evidence>
<dbReference type="AlphaFoldDB" id="A4S6J3"/>
<dbReference type="EMBL" id="CP000601">
    <property type="protein sequence ID" value="ABP01299.1"/>
    <property type="molecule type" value="Genomic_DNA"/>
</dbReference>
<evidence type="ECO:0000313" key="2">
    <source>
        <dbReference type="EMBL" id="ABO99247.1"/>
    </source>
</evidence>
<dbReference type="RefSeq" id="XP_001422940.1">
    <property type="nucleotide sequence ID" value="XM_001422903.1"/>
</dbReference>
<dbReference type="GeneID" id="5005160"/>
<dbReference type="EMBL" id="CP000593">
    <property type="protein sequence ID" value="ABO99247.1"/>
    <property type="molecule type" value="Genomic_DNA"/>
</dbReference>
<keyword evidence="4" id="KW-1185">Reference proteome</keyword>
<dbReference type="Proteomes" id="UP000001568">
    <property type="component" value="Chromosome 21"/>
</dbReference>
<dbReference type="Gramene" id="ABO99247">
    <property type="protein sequence ID" value="ABO99247"/>
    <property type="gene ID" value="OSTLU_93610"/>
</dbReference>
<evidence type="ECO:0000313" key="3">
    <source>
        <dbReference type="EMBL" id="ABP01299.1"/>
    </source>
</evidence>